<proteinExistence type="predicted"/>
<evidence type="ECO:0000313" key="3">
    <source>
        <dbReference type="Proteomes" id="UP000324907"/>
    </source>
</evidence>
<feature type="compositionally biased region" description="Polar residues" evidence="1">
    <location>
        <begin position="98"/>
        <end position="112"/>
    </location>
</feature>
<accession>A0A5A8CTK4</accession>
<dbReference type="AlphaFoldDB" id="A0A5A8CTK4"/>
<comment type="caution">
    <text evidence="2">The sequence shown here is derived from an EMBL/GenBank/DDBJ whole genome shotgun (WGS) entry which is preliminary data.</text>
</comment>
<protein>
    <submittedName>
        <fullName evidence="2">Uncharacterized protein</fullName>
    </submittedName>
</protein>
<gene>
    <name evidence="2" type="ORF">FNF28_06745</name>
</gene>
<evidence type="ECO:0000313" key="2">
    <source>
        <dbReference type="EMBL" id="KAA0155111.1"/>
    </source>
</evidence>
<name>A0A5A8CTK4_CAFRO</name>
<feature type="region of interest" description="Disordered" evidence="1">
    <location>
        <begin position="98"/>
        <end position="122"/>
    </location>
</feature>
<feature type="region of interest" description="Disordered" evidence="1">
    <location>
        <begin position="1"/>
        <end position="28"/>
    </location>
</feature>
<organism evidence="2 3">
    <name type="scientific">Cafeteria roenbergensis</name>
    <name type="common">Marine flagellate</name>
    <dbReference type="NCBI Taxonomy" id="33653"/>
    <lineage>
        <taxon>Eukaryota</taxon>
        <taxon>Sar</taxon>
        <taxon>Stramenopiles</taxon>
        <taxon>Bigyra</taxon>
        <taxon>Opalozoa</taxon>
        <taxon>Bicosoecida</taxon>
        <taxon>Cafeteriaceae</taxon>
        <taxon>Cafeteria</taxon>
    </lineage>
</organism>
<feature type="compositionally biased region" description="Polar residues" evidence="1">
    <location>
        <begin position="11"/>
        <end position="23"/>
    </location>
</feature>
<sequence>MVERDDAMPPRNNQADWSATSERPPSAIPRPVPACSAAAAAAAAAPAFAARMDLVCGAYSRRICSSSGTMTAVDPSRMAKSDHKWSTGIALTPLSAVSGSETGRWGSGQQLNGPPTRPASGAAATPAAAVRVVQASCQRCGAVLATV</sequence>
<reference evidence="2 3" key="1">
    <citation type="submission" date="2019-07" db="EMBL/GenBank/DDBJ databases">
        <title>Genomes of Cafeteria roenbergensis.</title>
        <authorList>
            <person name="Fischer M.G."/>
            <person name="Hackl T."/>
            <person name="Roman M."/>
        </authorList>
    </citation>
    <scope>NUCLEOTIDE SEQUENCE [LARGE SCALE GENOMIC DNA]</scope>
    <source>
        <strain evidence="2 3">RCC970-E3</strain>
    </source>
</reference>
<dbReference type="EMBL" id="VLTL01000184">
    <property type="protein sequence ID" value="KAA0155111.1"/>
    <property type="molecule type" value="Genomic_DNA"/>
</dbReference>
<evidence type="ECO:0000256" key="1">
    <source>
        <dbReference type="SAM" id="MobiDB-lite"/>
    </source>
</evidence>
<dbReference type="Proteomes" id="UP000324907">
    <property type="component" value="Unassembled WGS sequence"/>
</dbReference>